<keyword evidence="3" id="KW-1185">Reference proteome</keyword>
<evidence type="ECO:0000313" key="2">
    <source>
        <dbReference type="EMBL" id="WMS85974.1"/>
    </source>
</evidence>
<dbReference type="EMBL" id="CP133548">
    <property type="protein sequence ID" value="WMS85974.1"/>
    <property type="molecule type" value="Genomic_DNA"/>
</dbReference>
<gene>
    <name evidence="2" type="ORF">Q9312_12175</name>
</gene>
<protein>
    <submittedName>
        <fullName evidence="2">DUF6316 family protein</fullName>
    </submittedName>
</protein>
<sequence length="58" mass="6879">MLARNTPRDRVFHQPRGWFFATREGIDMGPFPDKASAELEMVCYIRDMKFMDRARANK</sequence>
<name>A0AA51X5N0_9GAMM</name>
<evidence type="ECO:0000313" key="3">
    <source>
        <dbReference type="Proteomes" id="UP001239782"/>
    </source>
</evidence>
<organism evidence="2 3">
    <name type="scientific">Pleionea litopenaei</name>
    <dbReference type="NCBI Taxonomy" id="3070815"/>
    <lineage>
        <taxon>Bacteria</taxon>
        <taxon>Pseudomonadati</taxon>
        <taxon>Pseudomonadota</taxon>
        <taxon>Gammaproteobacteria</taxon>
        <taxon>Oceanospirillales</taxon>
        <taxon>Pleioneaceae</taxon>
        <taxon>Pleionea</taxon>
    </lineage>
</organism>
<dbReference type="Proteomes" id="UP001239782">
    <property type="component" value="Chromosome"/>
</dbReference>
<dbReference type="AlphaFoldDB" id="A0AA51X5N0"/>
<dbReference type="KEGG" id="plei:Q9312_12175"/>
<feature type="domain" description="DUF6316" evidence="1">
    <location>
        <begin position="9"/>
        <end position="49"/>
    </location>
</feature>
<dbReference type="InterPro" id="IPR045630">
    <property type="entry name" value="DUF6316"/>
</dbReference>
<proteinExistence type="predicted"/>
<dbReference type="Pfam" id="PF19837">
    <property type="entry name" value="DUF6316"/>
    <property type="match status" value="1"/>
</dbReference>
<dbReference type="RefSeq" id="WP_309201126.1">
    <property type="nucleotide sequence ID" value="NZ_CP133548.1"/>
</dbReference>
<evidence type="ECO:0000259" key="1">
    <source>
        <dbReference type="Pfam" id="PF19837"/>
    </source>
</evidence>
<reference evidence="2 3" key="1">
    <citation type="submission" date="2023-08" db="EMBL/GenBank/DDBJ databases">
        <title>Pleionea litopenaei sp. nov., isolated from stomach of juvenile Litopenaeus vannamei.</title>
        <authorList>
            <person name="Rho A.M."/>
            <person name="Hwang C.Y."/>
        </authorList>
    </citation>
    <scope>NUCLEOTIDE SEQUENCE [LARGE SCALE GENOMIC DNA]</scope>
    <source>
        <strain evidence="2 3">HL-JVS1</strain>
    </source>
</reference>
<accession>A0AA51X5N0</accession>